<evidence type="ECO:0000256" key="5">
    <source>
        <dbReference type="ARBA" id="ARBA00023136"/>
    </source>
</evidence>
<dbReference type="PANTHER" id="PTHR45649">
    <property type="entry name" value="AMINO-ACID PERMEASE BAT1"/>
    <property type="match status" value="1"/>
</dbReference>
<accession>A0AAD6G7K1</accession>
<feature type="transmembrane region" description="Helical" evidence="7">
    <location>
        <begin position="389"/>
        <end position="408"/>
    </location>
</feature>
<proteinExistence type="predicted"/>
<evidence type="ECO:0000256" key="1">
    <source>
        <dbReference type="ARBA" id="ARBA00004141"/>
    </source>
</evidence>
<feature type="transmembrane region" description="Helical" evidence="7">
    <location>
        <begin position="414"/>
        <end position="438"/>
    </location>
</feature>
<evidence type="ECO:0000313" key="8">
    <source>
        <dbReference type="EMBL" id="KAJ5461272.1"/>
    </source>
</evidence>
<dbReference type="EMBL" id="JAPVEA010000002">
    <property type="protein sequence ID" value="KAJ5461272.1"/>
    <property type="molecule type" value="Genomic_DNA"/>
</dbReference>
<gene>
    <name evidence="8" type="ORF">N7458_002824</name>
</gene>
<dbReference type="Proteomes" id="UP001213681">
    <property type="component" value="Unassembled WGS sequence"/>
</dbReference>
<name>A0AAD6G7K1_9EURO</name>
<dbReference type="GeneID" id="81596450"/>
<evidence type="ECO:0000256" key="2">
    <source>
        <dbReference type="ARBA" id="ARBA00022448"/>
    </source>
</evidence>
<feature type="transmembrane region" description="Helical" evidence="7">
    <location>
        <begin position="172"/>
        <end position="191"/>
    </location>
</feature>
<feature type="transmembrane region" description="Helical" evidence="7">
    <location>
        <begin position="128"/>
        <end position="152"/>
    </location>
</feature>
<dbReference type="AlphaFoldDB" id="A0AAD6G7K1"/>
<evidence type="ECO:0000256" key="4">
    <source>
        <dbReference type="ARBA" id="ARBA00022989"/>
    </source>
</evidence>
<feature type="transmembrane region" description="Helical" evidence="7">
    <location>
        <begin position="281"/>
        <end position="307"/>
    </location>
</feature>
<feature type="transmembrane region" description="Helical" evidence="7">
    <location>
        <begin position="203"/>
        <end position="221"/>
    </location>
</feature>
<keyword evidence="2" id="KW-0813">Transport</keyword>
<evidence type="ECO:0000256" key="6">
    <source>
        <dbReference type="SAM" id="MobiDB-lite"/>
    </source>
</evidence>
<dbReference type="Pfam" id="PF13520">
    <property type="entry name" value="AA_permease_2"/>
    <property type="match status" value="1"/>
</dbReference>
<dbReference type="PANTHER" id="PTHR45649:SF21">
    <property type="entry name" value="TRANSPORTER, PUTATIVE (EUROFUNG)-RELATED"/>
    <property type="match status" value="1"/>
</dbReference>
<reference evidence="8" key="1">
    <citation type="submission" date="2022-12" db="EMBL/GenBank/DDBJ databases">
        <authorList>
            <person name="Petersen C."/>
        </authorList>
    </citation>
    <scope>NUCLEOTIDE SEQUENCE</scope>
    <source>
        <strain evidence="8">IBT 16125</strain>
    </source>
</reference>
<keyword evidence="9" id="KW-1185">Reference proteome</keyword>
<dbReference type="GO" id="GO:0016020">
    <property type="term" value="C:membrane"/>
    <property type="evidence" value="ECO:0007669"/>
    <property type="project" value="UniProtKB-SubCell"/>
</dbReference>
<feature type="transmembrane region" description="Helical" evidence="7">
    <location>
        <begin position="458"/>
        <end position="477"/>
    </location>
</feature>
<protein>
    <submittedName>
        <fullName evidence="8">GABA-specific permease</fullName>
    </submittedName>
</protein>
<feature type="transmembrane region" description="Helical" evidence="7">
    <location>
        <begin position="327"/>
        <end position="350"/>
    </location>
</feature>
<dbReference type="Gene3D" id="1.20.1740.10">
    <property type="entry name" value="Amino acid/polyamine transporter I"/>
    <property type="match status" value="1"/>
</dbReference>
<dbReference type="RefSeq" id="XP_056770314.1">
    <property type="nucleotide sequence ID" value="XM_056906207.1"/>
</dbReference>
<sequence>MADEVKPSLSRDAKSAHAIDHDTPAEVGDTELLATLGYKQELRRHYSTVQIFAVAFSIMGWLCASFFIFIVSLAMVSSSTPNVTYIHYKNYRLITIYRQADMASAMPTAGGLYFWTHYFAAEKWKNPLSFVVGYSNTIGLIGGICSIDYGFANMLLSMVSIARDGNWTATRPIIYGTYVATVVSHGLIATFGGRIMPRIQSLCIFLNIGLVVATAIALPVGKAKNAPPVNSGSYVFGDVENFTTWPTGWAFIMAWLSPIWTIGAFDSCVHMSEEATHAARAVPLGIITSTGMCGILGFLSMAVIAAGMSQDIEGILNSDFGQPMAQIYYDALGKNGALGFMAVVMTVQYFMGLSIHPAKAGPSPATAPSPFSSFFRKVSQSSLTRYQPVRMVCGVIGASAIIGLLSLIDNAAANALFSLAVAGNDLAWLTPILARLLWGQDKFVPGEFYTGKYLSKPIAWTAVIYMFFAIVLCMIPNGGPSPSAGNMNYTVVINGALWLGAVFYYYVHARKTFKGPQTTVSPEDEGKQLEAEAVAADSEKS</sequence>
<reference evidence="8" key="2">
    <citation type="journal article" date="2023" name="IMA Fungus">
        <title>Comparative genomic study of the Penicillium genus elucidates a diverse pangenome and 15 lateral gene transfer events.</title>
        <authorList>
            <person name="Petersen C."/>
            <person name="Sorensen T."/>
            <person name="Nielsen M.R."/>
            <person name="Sondergaard T.E."/>
            <person name="Sorensen J.L."/>
            <person name="Fitzpatrick D.A."/>
            <person name="Frisvad J.C."/>
            <person name="Nielsen K.L."/>
        </authorList>
    </citation>
    <scope>NUCLEOTIDE SEQUENCE</scope>
    <source>
        <strain evidence="8">IBT 16125</strain>
    </source>
</reference>
<keyword evidence="5 7" id="KW-0472">Membrane</keyword>
<feature type="transmembrane region" description="Helical" evidence="7">
    <location>
        <begin position="249"/>
        <end position="269"/>
    </location>
</feature>
<dbReference type="InterPro" id="IPR002293">
    <property type="entry name" value="AA/rel_permease1"/>
</dbReference>
<keyword evidence="3 7" id="KW-0812">Transmembrane</keyword>
<feature type="transmembrane region" description="Helical" evidence="7">
    <location>
        <begin position="489"/>
        <end position="507"/>
    </location>
</feature>
<evidence type="ECO:0000313" key="9">
    <source>
        <dbReference type="Proteomes" id="UP001213681"/>
    </source>
</evidence>
<evidence type="ECO:0000256" key="3">
    <source>
        <dbReference type="ARBA" id="ARBA00022692"/>
    </source>
</evidence>
<organism evidence="8 9">
    <name type="scientific">Penicillium daleae</name>
    <dbReference type="NCBI Taxonomy" id="63821"/>
    <lineage>
        <taxon>Eukaryota</taxon>
        <taxon>Fungi</taxon>
        <taxon>Dikarya</taxon>
        <taxon>Ascomycota</taxon>
        <taxon>Pezizomycotina</taxon>
        <taxon>Eurotiomycetes</taxon>
        <taxon>Eurotiomycetidae</taxon>
        <taxon>Eurotiales</taxon>
        <taxon>Aspergillaceae</taxon>
        <taxon>Penicillium</taxon>
    </lineage>
</organism>
<comment type="subcellular location">
    <subcellularLocation>
        <location evidence="1">Membrane</location>
        <topology evidence="1">Multi-pass membrane protein</topology>
    </subcellularLocation>
</comment>
<feature type="region of interest" description="Disordered" evidence="6">
    <location>
        <begin position="517"/>
        <end position="541"/>
    </location>
</feature>
<comment type="caution">
    <text evidence="8">The sequence shown here is derived from an EMBL/GenBank/DDBJ whole genome shotgun (WGS) entry which is preliminary data.</text>
</comment>
<dbReference type="GO" id="GO:0022857">
    <property type="term" value="F:transmembrane transporter activity"/>
    <property type="evidence" value="ECO:0007669"/>
    <property type="project" value="InterPro"/>
</dbReference>
<feature type="transmembrane region" description="Helical" evidence="7">
    <location>
        <begin position="51"/>
        <end position="76"/>
    </location>
</feature>
<feature type="transmembrane region" description="Helical" evidence="7">
    <location>
        <begin position="96"/>
        <end position="116"/>
    </location>
</feature>
<dbReference type="PIRSF" id="PIRSF006060">
    <property type="entry name" value="AA_transporter"/>
    <property type="match status" value="1"/>
</dbReference>
<keyword evidence="4 7" id="KW-1133">Transmembrane helix</keyword>
<evidence type="ECO:0000256" key="7">
    <source>
        <dbReference type="SAM" id="Phobius"/>
    </source>
</evidence>